<evidence type="ECO:0000256" key="3">
    <source>
        <dbReference type="ARBA" id="ARBA00022490"/>
    </source>
</evidence>
<dbReference type="GO" id="GO:0005634">
    <property type="term" value="C:nucleus"/>
    <property type="evidence" value="ECO:0007669"/>
    <property type="project" value="UniProtKB-SubCell"/>
</dbReference>
<dbReference type="InterPro" id="IPR011989">
    <property type="entry name" value="ARM-like"/>
</dbReference>
<dbReference type="GO" id="GO:0034657">
    <property type="term" value="C:GID complex"/>
    <property type="evidence" value="ECO:0007669"/>
    <property type="project" value="TreeGrafter"/>
</dbReference>
<dbReference type="InterPro" id="IPR016024">
    <property type="entry name" value="ARM-type_fold"/>
</dbReference>
<dbReference type="AlphaFoldDB" id="A0A5B7G4U1"/>
<dbReference type="Gene3D" id="1.25.10.10">
    <property type="entry name" value="Leucine-rich Repeat Variant"/>
    <property type="match status" value="1"/>
</dbReference>
<dbReference type="SUPFAM" id="SSF48371">
    <property type="entry name" value="ARM repeat"/>
    <property type="match status" value="1"/>
</dbReference>
<comment type="caution">
    <text evidence="6">The sequence shown here is derived from an EMBL/GenBank/DDBJ whole genome shotgun (WGS) entry which is preliminary data.</text>
</comment>
<keyword evidence="7" id="KW-1185">Reference proteome</keyword>
<evidence type="ECO:0000256" key="2">
    <source>
        <dbReference type="ARBA" id="ARBA00004496"/>
    </source>
</evidence>
<dbReference type="PANTHER" id="PTHR15651:SF7">
    <property type="entry name" value="ARMADILLO REPEAT-CONTAINING PROTEIN 8"/>
    <property type="match status" value="1"/>
</dbReference>
<organism evidence="6 7">
    <name type="scientific">Portunus trituberculatus</name>
    <name type="common">Swimming crab</name>
    <name type="synonym">Neptunus trituberculatus</name>
    <dbReference type="NCBI Taxonomy" id="210409"/>
    <lineage>
        <taxon>Eukaryota</taxon>
        <taxon>Metazoa</taxon>
        <taxon>Ecdysozoa</taxon>
        <taxon>Arthropoda</taxon>
        <taxon>Crustacea</taxon>
        <taxon>Multicrustacea</taxon>
        <taxon>Malacostraca</taxon>
        <taxon>Eumalacostraca</taxon>
        <taxon>Eucarida</taxon>
        <taxon>Decapoda</taxon>
        <taxon>Pleocyemata</taxon>
        <taxon>Brachyura</taxon>
        <taxon>Eubrachyura</taxon>
        <taxon>Portunoidea</taxon>
        <taxon>Portunidae</taxon>
        <taxon>Portuninae</taxon>
        <taxon>Portunus</taxon>
    </lineage>
</organism>
<sequence length="134" mass="14902">MVNLSDSFLFNFLFSESVSGNSDRQVSILHHLGTDQIFRLLSDTDVHILMKTLGLLRNLLSTKGHIDQIMQCHGKEIMQAIILILEGEHSAEVKEQALCILANIADGDIAKSAIMSNEDVLKKLMNYMGSDFPV</sequence>
<evidence type="ECO:0000256" key="4">
    <source>
        <dbReference type="ARBA" id="ARBA00022737"/>
    </source>
</evidence>
<proteinExistence type="predicted"/>
<evidence type="ECO:0000256" key="1">
    <source>
        <dbReference type="ARBA" id="ARBA00004123"/>
    </source>
</evidence>
<evidence type="ECO:0000313" key="7">
    <source>
        <dbReference type="Proteomes" id="UP000324222"/>
    </source>
</evidence>
<dbReference type="InterPro" id="IPR038739">
    <property type="entry name" value="ARMC8/Vid28"/>
</dbReference>
<dbReference type="EMBL" id="VSRR010010997">
    <property type="protein sequence ID" value="MPC52589.1"/>
    <property type="molecule type" value="Genomic_DNA"/>
</dbReference>
<dbReference type="GO" id="GO:0005737">
    <property type="term" value="C:cytoplasm"/>
    <property type="evidence" value="ECO:0007669"/>
    <property type="project" value="UniProtKB-SubCell"/>
</dbReference>
<protein>
    <submittedName>
        <fullName evidence="6">Armadillo repeat-containing protein 8</fullName>
    </submittedName>
</protein>
<evidence type="ECO:0000313" key="6">
    <source>
        <dbReference type="EMBL" id="MPC52589.1"/>
    </source>
</evidence>
<name>A0A5B7G4U1_PORTR</name>
<reference evidence="6 7" key="1">
    <citation type="submission" date="2019-05" db="EMBL/GenBank/DDBJ databases">
        <title>Another draft genome of Portunus trituberculatus and its Hox gene families provides insights of decapod evolution.</title>
        <authorList>
            <person name="Jeong J.-H."/>
            <person name="Song I."/>
            <person name="Kim S."/>
            <person name="Choi T."/>
            <person name="Kim D."/>
            <person name="Ryu S."/>
            <person name="Kim W."/>
        </authorList>
    </citation>
    <scope>NUCLEOTIDE SEQUENCE [LARGE SCALE GENOMIC DNA]</scope>
    <source>
        <tissue evidence="6">Muscle</tissue>
    </source>
</reference>
<gene>
    <name evidence="6" type="primary">armc8</name>
    <name evidence="6" type="ORF">E2C01_046460</name>
</gene>
<keyword evidence="3" id="KW-0963">Cytoplasm</keyword>
<dbReference type="GO" id="GO:0043161">
    <property type="term" value="P:proteasome-mediated ubiquitin-dependent protein catabolic process"/>
    <property type="evidence" value="ECO:0007669"/>
    <property type="project" value="TreeGrafter"/>
</dbReference>
<keyword evidence="4" id="KW-0677">Repeat</keyword>
<dbReference type="OrthoDB" id="5559898at2759"/>
<dbReference type="PANTHER" id="PTHR15651">
    <property type="entry name" value="ARMADILLO REPEAT-CONTAINING PROTEIN 8"/>
    <property type="match status" value="1"/>
</dbReference>
<evidence type="ECO:0000256" key="5">
    <source>
        <dbReference type="ARBA" id="ARBA00023242"/>
    </source>
</evidence>
<dbReference type="Proteomes" id="UP000324222">
    <property type="component" value="Unassembled WGS sequence"/>
</dbReference>
<keyword evidence="5" id="KW-0539">Nucleus</keyword>
<accession>A0A5B7G4U1</accession>
<comment type="subcellular location">
    <subcellularLocation>
        <location evidence="2">Cytoplasm</location>
    </subcellularLocation>
    <subcellularLocation>
        <location evidence="1">Nucleus</location>
    </subcellularLocation>
</comment>